<gene>
    <name evidence="1" type="ORF">J2Z43_002727</name>
</gene>
<accession>A0ABS4EEB1</accession>
<proteinExistence type="predicted"/>
<evidence type="ECO:0000313" key="1">
    <source>
        <dbReference type="EMBL" id="MBP1856279.1"/>
    </source>
</evidence>
<comment type="caution">
    <text evidence="1">The sequence shown here is derived from an EMBL/GenBank/DDBJ whole genome shotgun (WGS) entry which is preliminary data.</text>
</comment>
<dbReference type="Proteomes" id="UP000767291">
    <property type="component" value="Unassembled WGS sequence"/>
</dbReference>
<organism evidence="1 2">
    <name type="scientific">Metaclostridioides mangenotii</name>
    <dbReference type="NCBI Taxonomy" id="1540"/>
    <lineage>
        <taxon>Bacteria</taxon>
        <taxon>Bacillati</taxon>
        <taxon>Bacillota</taxon>
        <taxon>Clostridia</taxon>
        <taxon>Peptostreptococcales</taxon>
        <taxon>Peptostreptococcaceae</taxon>
        <taxon>Metaclostridioides</taxon>
    </lineage>
</organism>
<name>A0ABS4EEB1_9FIRM</name>
<dbReference type="RefSeq" id="WP_209457606.1">
    <property type="nucleotide sequence ID" value="NZ_BAAACS010000017.1"/>
</dbReference>
<dbReference type="EMBL" id="JAGGJX010000007">
    <property type="protein sequence ID" value="MBP1856279.1"/>
    <property type="molecule type" value="Genomic_DNA"/>
</dbReference>
<protein>
    <submittedName>
        <fullName evidence="1">Uncharacterized protein</fullName>
    </submittedName>
</protein>
<evidence type="ECO:0000313" key="2">
    <source>
        <dbReference type="Proteomes" id="UP000767291"/>
    </source>
</evidence>
<sequence length="645" mass="75233">MKYLHDKDNNGESLQKYIDLVTKEKLRSAKIMFLVPRSNLVFKYKNQINLNFSEELNITTYIGFVKKELVKYWPIILKRCAGIKKKCVSPVFISNNLCEYLLISKVEEKRNLKGYFADITATSRSIANSIKLNIEKSAYNLVDLKSIGNKIYSSKKNKDSMVKFSYSQMDEIIDYYMDTLLSNAMLDNAMSVYLYNKFLLNDSDYLERLCSNLDYLIVDSLELSSNAEVEFVDKVSKYLKETHIYFDRKKDYSAFNNVDFDYINEIILSHLDNSVDSDEIFKGATLGDIYTLDLDISLDDSSQLYNQMVEAIDKKIDDLIKNGANPKDMVLISPINNTVLDMRLKSYFSRKFLNLKNTKLDRKITDYPYANALLVAACILYDKDDYINDEEYINFIEVVLGVNPIVARNIFNVRFNIENGDLLNDLDCKNYRAYKTIIDYIKGKKDTDIEIYEFLIKFYVNHMLQLKHGKENVKICKQIVHESKSFTENIELLEITGKKNKEEIFIEAFKMTTYDYYTILDLNEIKDGGDLILTTPYAYISSEMNRPIQIWVDIGSNLWNMKLEKEISNLIVLRKSFGENLVFTKEMEESYKKYYLYNTIYNILSSAKKVYAFKSEYSVNGYVQESNLYGIFMKILSGKESDNLE</sequence>
<reference evidence="1 2" key="1">
    <citation type="submission" date="2021-03" db="EMBL/GenBank/DDBJ databases">
        <title>Genomic Encyclopedia of Type Strains, Phase IV (KMG-IV): sequencing the most valuable type-strain genomes for metagenomic binning, comparative biology and taxonomic classification.</title>
        <authorList>
            <person name="Goeker M."/>
        </authorList>
    </citation>
    <scope>NUCLEOTIDE SEQUENCE [LARGE SCALE GENOMIC DNA]</scope>
    <source>
        <strain evidence="1 2">DSM 1289</strain>
    </source>
</reference>
<keyword evidence="2" id="KW-1185">Reference proteome</keyword>